<dbReference type="Gene3D" id="3.40.50.300">
    <property type="entry name" value="P-loop containing nucleotide triphosphate hydrolases"/>
    <property type="match status" value="1"/>
</dbReference>
<dbReference type="STRING" id="133383.A0A1R0H5B4"/>
<dbReference type="OrthoDB" id="416553at2759"/>
<dbReference type="InterPro" id="IPR027417">
    <property type="entry name" value="P-loop_NTPase"/>
</dbReference>
<comment type="caution">
    <text evidence="1">The sequence shown here is derived from an EMBL/GenBank/DDBJ whole genome shotgun (WGS) entry which is preliminary data.</text>
</comment>
<dbReference type="SUPFAM" id="SSF52540">
    <property type="entry name" value="P-loop containing nucleoside triphosphate hydrolases"/>
    <property type="match status" value="1"/>
</dbReference>
<protein>
    <recommendedName>
        <fullName evidence="3">G domain-containing protein</fullName>
    </recommendedName>
</protein>
<dbReference type="Proteomes" id="UP000187455">
    <property type="component" value="Unassembled WGS sequence"/>
</dbReference>
<evidence type="ECO:0000313" key="2">
    <source>
        <dbReference type="Proteomes" id="UP000187455"/>
    </source>
</evidence>
<evidence type="ECO:0008006" key="3">
    <source>
        <dbReference type="Google" id="ProtNLM"/>
    </source>
</evidence>
<gene>
    <name evidence="1" type="ORF">AYI68_g1566</name>
</gene>
<accession>A0A1R0H5B4</accession>
<proteinExistence type="predicted"/>
<reference evidence="1 2" key="1">
    <citation type="journal article" date="2016" name="Mol. Biol. Evol.">
        <title>Genome-Wide Survey of Gut Fungi (Harpellales) Reveals the First Horizontally Transferred Ubiquitin Gene from a Mosquito Host.</title>
        <authorList>
            <person name="Wang Y."/>
            <person name="White M.M."/>
            <person name="Kvist S."/>
            <person name="Moncalvo J.M."/>
        </authorList>
    </citation>
    <scope>NUCLEOTIDE SEQUENCE [LARGE SCALE GENOMIC DNA]</scope>
    <source>
        <strain evidence="1 2">ALG-7-W6</strain>
    </source>
</reference>
<name>A0A1R0H5B4_9FUNG</name>
<organism evidence="1 2">
    <name type="scientific">Smittium mucronatum</name>
    <dbReference type="NCBI Taxonomy" id="133383"/>
    <lineage>
        <taxon>Eukaryota</taxon>
        <taxon>Fungi</taxon>
        <taxon>Fungi incertae sedis</taxon>
        <taxon>Zoopagomycota</taxon>
        <taxon>Kickxellomycotina</taxon>
        <taxon>Harpellomycetes</taxon>
        <taxon>Harpellales</taxon>
        <taxon>Legeriomycetaceae</taxon>
        <taxon>Smittium</taxon>
    </lineage>
</organism>
<sequence length="193" mass="21795">MVVGPYSVGKSNFLQTILNSFRNATLIPDIEINNSNEDFTTISKPKSAQTLKSILKKASPPNINPYGLTPEMSIGRQNSRYLKDIFKSKNNQISGSNLPTEEMSDYPSQSVDFLDIFDSSASTNDFKKFTFKVKANESFFYQSEDDSNIELTLIDTPGFNISDTHDVRLKTRSICRYIQKFMEADIDDVGLML</sequence>
<dbReference type="AlphaFoldDB" id="A0A1R0H5B4"/>
<dbReference type="EMBL" id="LSSL01000552">
    <property type="protein sequence ID" value="OLY84278.1"/>
    <property type="molecule type" value="Genomic_DNA"/>
</dbReference>
<keyword evidence="2" id="KW-1185">Reference proteome</keyword>
<evidence type="ECO:0000313" key="1">
    <source>
        <dbReference type="EMBL" id="OLY84278.1"/>
    </source>
</evidence>